<dbReference type="AlphaFoldDB" id="A0A0F9FUK3"/>
<accession>A0A0F9FUK3</accession>
<dbReference type="GO" id="GO:0051536">
    <property type="term" value="F:iron-sulfur cluster binding"/>
    <property type="evidence" value="ECO:0007669"/>
    <property type="project" value="InterPro"/>
</dbReference>
<evidence type="ECO:0000313" key="2">
    <source>
        <dbReference type="EMBL" id="KKL61055.1"/>
    </source>
</evidence>
<dbReference type="InterPro" id="IPR001203">
    <property type="entry name" value="OxRdtase_Ald_Fedxn_C"/>
</dbReference>
<comment type="caution">
    <text evidence="2">The sequence shown here is derived from an EMBL/GenBank/DDBJ whole genome shotgun (WGS) entry which is preliminary data.</text>
</comment>
<protein>
    <recommendedName>
        <fullName evidence="1">Aldehyde ferredoxin oxidoreductase C-terminal domain-containing protein</fullName>
    </recommendedName>
</protein>
<proteinExistence type="predicted"/>
<dbReference type="GO" id="GO:0016625">
    <property type="term" value="F:oxidoreductase activity, acting on the aldehyde or oxo group of donors, iron-sulfur protein as acceptor"/>
    <property type="evidence" value="ECO:0007669"/>
    <property type="project" value="InterPro"/>
</dbReference>
<gene>
    <name evidence="2" type="ORF">LCGC14_2199160</name>
</gene>
<dbReference type="EMBL" id="LAZR01028937">
    <property type="protein sequence ID" value="KKL61055.1"/>
    <property type="molecule type" value="Genomic_DNA"/>
</dbReference>
<sequence length="51" mass="5861">VPKGPGKGIGIDKDQFYKAQDMYYKMAGWDEKTGNPTEETLKKLKLDWLLN</sequence>
<name>A0A0F9FUK3_9ZZZZ</name>
<dbReference type="Pfam" id="PF01314">
    <property type="entry name" value="AFOR_C"/>
    <property type="match status" value="1"/>
</dbReference>
<dbReference type="SUPFAM" id="SSF48310">
    <property type="entry name" value="Aldehyde ferredoxin oxidoreductase, C-terminal domains"/>
    <property type="match status" value="1"/>
</dbReference>
<evidence type="ECO:0000259" key="1">
    <source>
        <dbReference type="Pfam" id="PF01314"/>
    </source>
</evidence>
<feature type="domain" description="Aldehyde ferredoxin oxidoreductase C-terminal" evidence="1">
    <location>
        <begin position="2"/>
        <end position="46"/>
    </location>
</feature>
<feature type="non-terminal residue" evidence="2">
    <location>
        <position position="1"/>
    </location>
</feature>
<reference evidence="2" key="1">
    <citation type="journal article" date="2015" name="Nature">
        <title>Complex archaea that bridge the gap between prokaryotes and eukaryotes.</title>
        <authorList>
            <person name="Spang A."/>
            <person name="Saw J.H."/>
            <person name="Jorgensen S.L."/>
            <person name="Zaremba-Niedzwiedzka K."/>
            <person name="Martijn J."/>
            <person name="Lind A.E."/>
            <person name="van Eijk R."/>
            <person name="Schleper C."/>
            <person name="Guy L."/>
            <person name="Ettema T.J."/>
        </authorList>
    </citation>
    <scope>NUCLEOTIDE SEQUENCE</scope>
</reference>
<dbReference type="InterPro" id="IPR036021">
    <property type="entry name" value="Tungsten_al_ferr_oxy-like_C"/>
</dbReference>
<dbReference type="InterPro" id="IPR013985">
    <property type="entry name" value="Ald_Fedxn_OxRdtase_dom3"/>
</dbReference>
<dbReference type="GO" id="GO:0009055">
    <property type="term" value="F:electron transfer activity"/>
    <property type="evidence" value="ECO:0007669"/>
    <property type="project" value="InterPro"/>
</dbReference>
<dbReference type="Gene3D" id="1.10.599.10">
    <property type="entry name" value="Aldehyde Ferredoxin Oxidoreductase Protein, subunit A, domain 3"/>
    <property type="match status" value="1"/>
</dbReference>
<organism evidence="2">
    <name type="scientific">marine sediment metagenome</name>
    <dbReference type="NCBI Taxonomy" id="412755"/>
    <lineage>
        <taxon>unclassified sequences</taxon>
        <taxon>metagenomes</taxon>
        <taxon>ecological metagenomes</taxon>
    </lineage>
</organism>